<proteinExistence type="predicted"/>
<evidence type="ECO:0000313" key="2">
    <source>
        <dbReference type="Proteomes" id="UP000204630"/>
    </source>
</evidence>
<dbReference type="KEGG" id="vg:26797774"/>
<protein>
    <submittedName>
        <fullName evidence="1">Uncharacterized protein</fullName>
    </submittedName>
</protein>
<reference evidence="1 2" key="1">
    <citation type="journal article" date="2015" name="Appl. Environ. Microbiol.">
        <title>A virulent phage infecting Lactococcus garvieae, with homology to Lactococcus lactis phages.</title>
        <authorList>
            <person name="Eraclio G."/>
            <person name="Tremblay D.M."/>
            <person name="Lacelle-Cote A."/>
            <person name="Labrie S.J."/>
            <person name="Fortina M.G."/>
            <person name="Moineau S."/>
        </authorList>
    </citation>
    <scope>NUCLEOTIDE SEQUENCE [LARGE SCALE GENOMIC DNA]</scope>
</reference>
<keyword evidence="2" id="KW-1185">Reference proteome</keyword>
<dbReference type="GeneID" id="26797774"/>
<accession>A0A0N7E0M8</accession>
<name>A0A0N7E0M8_9CAUD</name>
<dbReference type="EMBL" id="KT339177">
    <property type="protein sequence ID" value="ALA06962.1"/>
    <property type="molecule type" value="Genomic_DNA"/>
</dbReference>
<dbReference type="Proteomes" id="UP000204630">
    <property type="component" value="Segment"/>
</dbReference>
<evidence type="ECO:0000313" key="1">
    <source>
        <dbReference type="EMBL" id="ALA06962.1"/>
    </source>
</evidence>
<sequence>MIEVYKGRIVTPNEVDNDKPFAVDITIYNGQANSVLTAQRVITLYSTKDDDLFEMINIIEAEYKDFFDMKSIEVEYAGVSKTYMVYEITIASGKINIKKED</sequence>
<dbReference type="RefSeq" id="YP_009226636.1">
    <property type="nucleotide sequence ID" value="NC_029118.1"/>
</dbReference>
<organism evidence="1 2">
    <name type="scientific">Lactococcus phage GE1</name>
    <dbReference type="NCBI Taxonomy" id="1698369"/>
    <lineage>
        <taxon>Viruses</taxon>
        <taxon>Duplodnaviria</taxon>
        <taxon>Heunggongvirae</taxon>
        <taxon>Uroviricota</taxon>
        <taxon>Caudoviricetes</taxon>
        <taxon>Chertseyvirus</taxon>
        <taxon>Chertseyvirus GE1</taxon>
    </lineage>
</organism>